<evidence type="ECO:0000259" key="10">
    <source>
        <dbReference type="Pfam" id="PF02771"/>
    </source>
</evidence>
<feature type="domain" description="Acyl-CoA oxidase/dehydrogenase middle" evidence="9">
    <location>
        <begin position="159"/>
        <end position="260"/>
    </location>
</feature>
<dbReference type="RefSeq" id="WP_201758980.1">
    <property type="nucleotide sequence ID" value="NZ_CP030840.1"/>
</dbReference>
<evidence type="ECO:0000256" key="7">
    <source>
        <dbReference type="RuleBase" id="RU362125"/>
    </source>
</evidence>
<keyword evidence="13" id="KW-1185">Reference proteome</keyword>
<dbReference type="FunFam" id="1.20.140.10:FF:000019">
    <property type="entry name" value="Acyl-CoA dehydrogenase"/>
    <property type="match status" value="1"/>
</dbReference>
<evidence type="ECO:0000259" key="9">
    <source>
        <dbReference type="Pfam" id="PF02770"/>
    </source>
</evidence>
<dbReference type="AlphaFoldDB" id="A0A2Z5G854"/>
<dbReference type="Pfam" id="PF21263">
    <property type="entry name" value="Acyl-CoA-dh_C"/>
    <property type="match status" value="1"/>
</dbReference>
<dbReference type="PANTHER" id="PTHR43884">
    <property type="entry name" value="ACYL-COA DEHYDROGENASE"/>
    <property type="match status" value="1"/>
</dbReference>
<evidence type="ECO:0000256" key="1">
    <source>
        <dbReference type="ARBA" id="ARBA00001974"/>
    </source>
</evidence>
<dbReference type="InterPro" id="IPR036250">
    <property type="entry name" value="AcylCo_DH-like_C"/>
</dbReference>
<dbReference type="Pfam" id="PF02770">
    <property type="entry name" value="Acyl-CoA_dh_M"/>
    <property type="match status" value="1"/>
</dbReference>
<gene>
    <name evidence="12" type="ORF">ACPOL_5905</name>
</gene>
<evidence type="ECO:0000256" key="2">
    <source>
        <dbReference type="ARBA" id="ARBA00009347"/>
    </source>
</evidence>
<feature type="domain" description="Acyl-CoA dehydrogenase-like C-terminal" evidence="11">
    <location>
        <begin position="488"/>
        <end position="584"/>
    </location>
</feature>
<dbReference type="PANTHER" id="PTHR43884:SF12">
    <property type="entry name" value="ISOVALERYL-COA DEHYDROGENASE, MITOCHONDRIAL-RELATED"/>
    <property type="match status" value="1"/>
</dbReference>
<keyword evidence="3 7" id="KW-0285">Flavoprotein</keyword>
<dbReference type="KEGG" id="abas:ACPOL_5905"/>
<dbReference type="SUPFAM" id="SSF56645">
    <property type="entry name" value="Acyl-CoA dehydrogenase NM domain-like"/>
    <property type="match status" value="1"/>
</dbReference>
<dbReference type="InterPro" id="IPR049426">
    <property type="entry name" value="Acyl-CoA-dh-like_C"/>
</dbReference>
<comment type="similarity">
    <text evidence="2 7">Belongs to the acyl-CoA dehydrogenase family.</text>
</comment>
<evidence type="ECO:0000256" key="4">
    <source>
        <dbReference type="ARBA" id="ARBA00022827"/>
    </source>
</evidence>
<evidence type="ECO:0000256" key="6">
    <source>
        <dbReference type="ARBA" id="ARBA00052546"/>
    </source>
</evidence>
<dbReference type="Gene3D" id="1.10.540.10">
    <property type="entry name" value="Acyl-CoA dehydrogenase/oxidase, N-terminal domain"/>
    <property type="match status" value="1"/>
</dbReference>
<dbReference type="InterPro" id="IPR013786">
    <property type="entry name" value="AcylCoA_DH/ox_N"/>
</dbReference>
<keyword evidence="4 7" id="KW-0274">FAD</keyword>
<dbReference type="GO" id="GO:0050660">
    <property type="term" value="F:flavin adenine dinucleotide binding"/>
    <property type="evidence" value="ECO:0007669"/>
    <property type="project" value="InterPro"/>
</dbReference>
<proteinExistence type="inferred from homology"/>
<dbReference type="Proteomes" id="UP000253606">
    <property type="component" value="Chromosome"/>
</dbReference>
<evidence type="ECO:0000256" key="5">
    <source>
        <dbReference type="ARBA" id="ARBA00023002"/>
    </source>
</evidence>
<dbReference type="Gene3D" id="2.40.110.10">
    <property type="entry name" value="Butyryl-CoA Dehydrogenase, subunit A, domain 2"/>
    <property type="match status" value="1"/>
</dbReference>
<dbReference type="InterPro" id="IPR037069">
    <property type="entry name" value="AcylCoA_DH/ox_N_sf"/>
</dbReference>
<dbReference type="InterPro" id="IPR009100">
    <property type="entry name" value="AcylCoA_DH/oxidase_NM_dom_sf"/>
</dbReference>
<dbReference type="FunFam" id="1.10.540.10:FF:000001">
    <property type="entry name" value="Very long-chain-specific acyl-CoA dehydrogenase, mitochondrial"/>
    <property type="match status" value="1"/>
</dbReference>
<dbReference type="EMBL" id="CP030840">
    <property type="protein sequence ID" value="AXC15149.1"/>
    <property type="molecule type" value="Genomic_DNA"/>
</dbReference>
<dbReference type="InterPro" id="IPR006091">
    <property type="entry name" value="Acyl-CoA_Oxase/DH_mid-dom"/>
</dbReference>
<protein>
    <submittedName>
        <fullName evidence="12">Butyryl-CoA dehydrogenase</fullName>
    </submittedName>
</protein>
<reference evidence="12 13" key="1">
    <citation type="journal article" date="2018" name="Front. Microbiol.">
        <title>Hydrolytic Capabilities as a Key to Environmental Success: Chitinolytic and Cellulolytic Acidobacteria From Acidic Sub-arctic Soils and Boreal Peatlands.</title>
        <authorList>
            <person name="Belova S.E."/>
            <person name="Ravin N.V."/>
            <person name="Pankratov T.A."/>
            <person name="Rakitin A.L."/>
            <person name="Ivanova A.A."/>
            <person name="Beletsky A.V."/>
            <person name="Mardanov A.V."/>
            <person name="Sinninghe Damste J.S."/>
            <person name="Dedysh S.N."/>
        </authorList>
    </citation>
    <scope>NUCLEOTIDE SEQUENCE [LARGE SCALE GENOMIC DNA]</scope>
    <source>
        <strain evidence="12 13">SBC82</strain>
    </source>
</reference>
<evidence type="ECO:0000256" key="3">
    <source>
        <dbReference type="ARBA" id="ARBA00022630"/>
    </source>
</evidence>
<dbReference type="InterPro" id="IPR009075">
    <property type="entry name" value="AcylCo_DH/oxidase_C"/>
</dbReference>
<evidence type="ECO:0000313" key="12">
    <source>
        <dbReference type="EMBL" id="AXC15149.1"/>
    </source>
</evidence>
<dbReference type="Pfam" id="PF00441">
    <property type="entry name" value="Acyl-CoA_dh_1"/>
    <property type="match status" value="1"/>
</dbReference>
<dbReference type="FunFam" id="2.40.110.10:FF:000006">
    <property type="entry name" value="very long-chain specific acyl-CoA dehydrogenase, mitochondrial"/>
    <property type="match status" value="1"/>
</dbReference>
<dbReference type="Pfam" id="PF02771">
    <property type="entry name" value="Acyl-CoA_dh_N"/>
    <property type="match status" value="1"/>
</dbReference>
<sequence>MATIAPPSAPSPVSKPGRNEIKGGSFLIHDLGPEDIFTPEDFTEEQRQIAETADQFAANEVLPAAGQIEAKNFTVTRALLRKAGELGLMAVDIPEEYGGLAMDKVTSAIVADHLSQLASFSVAFSAHVGIGTLPIVWYGTPEQKEKYLPRLATGEWLGAYALSEATSGSDAMNIRTRATISEDGSHYVLNGEKMWITNAGFADLFTVFAKVTDPADASAEKAKFSAFLIERDTPGLTVGAEEHKLGIRGSSTCPLILSDCIVPSANLLGEVGKGHHIAFNILNIGRFKLGAACVGGARTALGNGIRYAKERKAFGKSISEFGLIQQKLADCAVRIYVGESMAYRTVGMIDEALAGIDPEQAQDSKQIQRHIEEYAVECSILKIWGSEMLDAVVDHIVQIYAGYGYVEEYPAERAYRDSRINRIFEGTNEINRLIITGFLMKRALSGALPLLPAIQKLMDEVMSPPAFGDADERPDDLLARESAMLASAKKIALLTAGAASQKYMTALADQQEIMADIADIVIEVYALESALLRTRKLGSHQHTVAMTQVYAANAMSIIEKAARRILATVAEGDALRIQLAILRRLAKHEPANTILLSRAVATHVLQGGMSFG</sequence>
<feature type="domain" description="Acyl-CoA dehydrogenase/oxidase C-terminal" evidence="8">
    <location>
        <begin position="272"/>
        <end position="436"/>
    </location>
</feature>
<keyword evidence="5 7" id="KW-0560">Oxidoreductase</keyword>
<name>A0A2Z5G854_9BACT</name>
<comment type="cofactor">
    <cofactor evidence="1 7">
        <name>FAD</name>
        <dbReference type="ChEBI" id="CHEBI:57692"/>
    </cofactor>
</comment>
<dbReference type="InterPro" id="IPR046373">
    <property type="entry name" value="Acyl-CoA_Oxase/DH_mid-dom_sf"/>
</dbReference>
<dbReference type="SUPFAM" id="SSF47203">
    <property type="entry name" value="Acyl-CoA dehydrogenase C-terminal domain-like"/>
    <property type="match status" value="1"/>
</dbReference>
<organism evidence="12 13">
    <name type="scientific">Acidisarcina polymorpha</name>
    <dbReference type="NCBI Taxonomy" id="2211140"/>
    <lineage>
        <taxon>Bacteria</taxon>
        <taxon>Pseudomonadati</taxon>
        <taxon>Acidobacteriota</taxon>
        <taxon>Terriglobia</taxon>
        <taxon>Terriglobales</taxon>
        <taxon>Acidobacteriaceae</taxon>
        <taxon>Acidisarcina</taxon>
    </lineage>
</organism>
<evidence type="ECO:0000259" key="8">
    <source>
        <dbReference type="Pfam" id="PF00441"/>
    </source>
</evidence>
<comment type="catalytic activity">
    <reaction evidence="6">
        <text>a 2,3-saturated acyl-CoA + A = a 2,3-dehydroacyl-CoA + AH2</text>
        <dbReference type="Rhea" id="RHEA:48608"/>
        <dbReference type="ChEBI" id="CHEBI:13193"/>
        <dbReference type="ChEBI" id="CHEBI:17499"/>
        <dbReference type="ChEBI" id="CHEBI:60015"/>
        <dbReference type="ChEBI" id="CHEBI:65111"/>
    </reaction>
</comment>
<accession>A0A2Z5G854</accession>
<evidence type="ECO:0000259" key="11">
    <source>
        <dbReference type="Pfam" id="PF21263"/>
    </source>
</evidence>
<feature type="domain" description="Acyl-CoA dehydrogenase/oxidase N-terminal" evidence="10">
    <location>
        <begin position="43"/>
        <end position="155"/>
    </location>
</feature>
<evidence type="ECO:0000313" key="13">
    <source>
        <dbReference type="Proteomes" id="UP000253606"/>
    </source>
</evidence>
<dbReference type="GO" id="GO:0003995">
    <property type="term" value="F:acyl-CoA dehydrogenase activity"/>
    <property type="evidence" value="ECO:0007669"/>
    <property type="project" value="TreeGrafter"/>
</dbReference>
<dbReference type="Gene3D" id="1.20.140.10">
    <property type="entry name" value="Butyryl-CoA Dehydrogenase, subunit A, domain 3"/>
    <property type="match status" value="2"/>
</dbReference>